<dbReference type="InParanoid" id="A0A194WUK8"/>
<protein>
    <submittedName>
        <fullName evidence="3">Uncharacterized protein</fullName>
    </submittedName>
</protein>
<proteinExistence type="predicted"/>
<dbReference type="EMBL" id="KQ947427">
    <property type="protein sequence ID" value="KUJ11297.1"/>
    <property type="molecule type" value="Genomic_DNA"/>
</dbReference>
<evidence type="ECO:0000313" key="3">
    <source>
        <dbReference type="EMBL" id="KUJ11297.1"/>
    </source>
</evidence>
<evidence type="ECO:0000256" key="2">
    <source>
        <dbReference type="SAM" id="Phobius"/>
    </source>
</evidence>
<evidence type="ECO:0000256" key="1">
    <source>
        <dbReference type="SAM" id="MobiDB-lite"/>
    </source>
</evidence>
<dbReference type="KEGG" id="psco:LY89DRAFT_739493"/>
<organism evidence="3 4">
    <name type="scientific">Mollisia scopiformis</name>
    <name type="common">Conifer needle endophyte fungus</name>
    <name type="synonym">Phialocephala scopiformis</name>
    <dbReference type="NCBI Taxonomy" id="149040"/>
    <lineage>
        <taxon>Eukaryota</taxon>
        <taxon>Fungi</taxon>
        <taxon>Dikarya</taxon>
        <taxon>Ascomycota</taxon>
        <taxon>Pezizomycotina</taxon>
        <taxon>Leotiomycetes</taxon>
        <taxon>Helotiales</taxon>
        <taxon>Mollisiaceae</taxon>
        <taxon>Mollisia</taxon>
    </lineage>
</organism>
<reference evidence="3 4" key="1">
    <citation type="submission" date="2015-10" db="EMBL/GenBank/DDBJ databases">
        <title>Full genome of DAOMC 229536 Phialocephala scopiformis, a fungal endophyte of spruce producing the potent anti-insectan compound rugulosin.</title>
        <authorList>
            <consortium name="DOE Joint Genome Institute"/>
            <person name="Walker A.K."/>
            <person name="Frasz S.L."/>
            <person name="Seifert K.A."/>
            <person name="Miller J.D."/>
            <person name="Mondo S.J."/>
            <person name="Labutti K."/>
            <person name="Lipzen A."/>
            <person name="Dockter R."/>
            <person name="Kennedy M."/>
            <person name="Grigoriev I.V."/>
            <person name="Spatafora J.W."/>
        </authorList>
    </citation>
    <scope>NUCLEOTIDE SEQUENCE [LARGE SCALE GENOMIC DNA]</scope>
    <source>
        <strain evidence="3 4">CBS 120377</strain>
    </source>
</reference>
<dbReference type="RefSeq" id="XP_018065652.1">
    <property type="nucleotide sequence ID" value="XM_018220467.1"/>
</dbReference>
<feature type="compositionally biased region" description="Acidic residues" evidence="1">
    <location>
        <begin position="136"/>
        <end position="146"/>
    </location>
</feature>
<name>A0A194WUK8_MOLSC</name>
<evidence type="ECO:0000313" key="4">
    <source>
        <dbReference type="Proteomes" id="UP000070700"/>
    </source>
</evidence>
<dbReference type="AlphaFoldDB" id="A0A194WUK8"/>
<keyword evidence="2" id="KW-0472">Membrane</keyword>
<sequence length="146" mass="16710">MEKDTENTTIQYQPQDGTRSNHTWFDNLAIIFTIKLIFAITFIYVFPYMNNIDESYGTAVVIGYGTAFLGVSFWATSKFLDQPVQAHGRRVVHYGEGRIDWRNEKVFLSEDDETEDDDCELESEEDSVVSEGSTISEDEVVDLQCL</sequence>
<dbReference type="GeneID" id="28830193"/>
<feature type="transmembrane region" description="Helical" evidence="2">
    <location>
        <begin position="28"/>
        <end position="49"/>
    </location>
</feature>
<accession>A0A194WUK8</accession>
<keyword evidence="2" id="KW-1133">Transmembrane helix</keyword>
<feature type="transmembrane region" description="Helical" evidence="2">
    <location>
        <begin position="55"/>
        <end position="75"/>
    </location>
</feature>
<keyword evidence="4" id="KW-1185">Reference proteome</keyword>
<dbReference type="Proteomes" id="UP000070700">
    <property type="component" value="Unassembled WGS sequence"/>
</dbReference>
<gene>
    <name evidence="3" type="ORF">LY89DRAFT_739493</name>
</gene>
<feature type="region of interest" description="Disordered" evidence="1">
    <location>
        <begin position="110"/>
        <end position="146"/>
    </location>
</feature>
<feature type="compositionally biased region" description="Acidic residues" evidence="1">
    <location>
        <begin position="110"/>
        <end position="128"/>
    </location>
</feature>
<keyword evidence="2" id="KW-0812">Transmembrane</keyword>